<proteinExistence type="predicted"/>
<keyword evidence="2" id="KW-1185">Reference proteome</keyword>
<evidence type="ECO:0000313" key="2">
    <source>
        <dbReference type="Proteomes" id="UP000000305"/>
    </source>
</evidence>
<gene>
    <name evidence="1" type="ORF">DAPPUDRAFT_250668</name>
</gene>
<organism evidence="1 2">
    <name type="scientific">Daphnia pulex</name>
    <name type="common">Water flea</name>
    <dbReference type="NCBI Taxonomy" id="6669"/>
    <lineage>
        <taxon>Eukaryota</taxon>
        <taxon>Metazoa</taxon>
        <taxon>Ecdysozoa</taxon>
        <taxon>Arthropoda</taxon>
        <taxon>Crustacea</taxon>
        <taxon>Branchiopoda</taxon>
        <taxon>Diplostraca</taxon>
        <taxon>Cladocera</taxon>
        <taxon>Anomopoda</taxon>
        <taxon>Daphniidae</taxon>
        <taxon>Daphnia</taxon>
    </lineage>
</organism>
<dbReference type="KEGG" id="dpx:DAPPUDRAFT_250668"/>
<evidence type="ECO:0000313" key="1">
    <source>
        <dbReference type="EMBL" id="EFX75258.1"/>
    </source>
</evidence>
<dbReference type="EMBL" id="GL732576">
    <property type="protein sequence ID" value="EFX75258.1"/>
    <property type="molecule type" value="Genomic_DNA"/>
</dbReference>
<dbReference type="HOGENOM" id="CLU_3034506_0_0_1"/>
<accession>E9GZ30</accession>
<sequence length="55" mass="5953">MERCLCFSQRSFPISILDPGKVQRPGGLVFTRPAAAPFEISQVFGKSLVVTGGQQ</sequence>
<dbReference type="Proteomes" id="UP000000305">
    <property type="component" value="Unassembled WGS sequence"/>
</dbReference>
<dbReference type="InParanoid" id="E9GZ30"/>
<protein>
    <submittedName>
        <fullName evidence="1">Uncharacterized protein</fullName>
    </submittedName>
</protein>
<dbReference type="AlphaFoldDB" id="E9GZ30"/>
<name>E9GZ30_DAPPU</name>
<reference evidence="1 2" key="1">
    <citation type="journal article" date="2011" name="Science">
        <title>The ecoresponsive genome of Daphnia pulex.</title>
        <authorList>
            <person name="Colbourne J.K."/>
            <person name="Pfrender M.E."/>
            <person name="Gilbert D."/>
            <person name="Thomas W.K."/>
            <person name="Tucker A."/>
            <person name="Oakley T.H."/>
            <person name="Tokishita S."/>
            <person name="Aerts A."/>
            <person name="Arnold G.J."/>
            <person name="Basu M.K."/>
            <person name="Bauer D.J."/>
            <person name="Caceres C.E."/>
            <person name="Carmel L."/>
            <person name="Casola C."/>
            <person name="Choi J.H."/>
            <person name="Detter J.C."/>
            <person name="Dong Q."/>
            <person name="Dusheyko S."/>
            <person name="Eads B.D."/>
            <person name="Frohlich T."/>
            <person name="Geiler-Samerotte K.A."/>
            <person name="Gerlach D."/>
            <person name="Hatcher P."/>
            <person name="Jogdeo S."/>
            <person name="Krijgsveld J."/>
            <person name="Kriventseva E.V."/>
            <person name="Kultz D."/>
            <person name="Laforsch C."/>
            <person name="Lindquist E."/>
            <person name="Lopez J."/>
            <person name="Manak J.R."/>
            <person name="Muller J."/>
            <person name="Pangilinan J."/>
            <person name="Patwardhan R.P."/>
            <person name="Pitluck S."/>
            <person name="Pritham E.J."/>
            <person name="Rechtsteiner A."/>
            <person name="Rho M."/>
            <person name="Rogozin I.B."/>
            <person name="Sakarya O."/>
            <person name="Salamov A."/>
            <person name="Schaack S."/>
            <person name="Shapiro H."/>
            <person name="Shiga Y."/>
            <person name="Skalitzky C."/>
            <person name="Smith Z."/>
            <person name="Souvorov A."/>
            <person name="Sung W."/>
            <person name="Tang Z."/>
            <person name="Tsuchiya D."/>
            <person name="Tu H."/>
            <person name="Vos H."/>
            <person name="Wang M."/>
            <person name="Wolf Y.I."/>
            <person name="Yamagata H."/>
            <person name="Yamada T."/>
            <person name="Ye Y."/>
            <person name="Shaw J.R."/>
            <person name="Andrews J."/>
            <person name="Crease T.J."/>
            <person name="Tang H."/>
            <person name="Lucas S.M."/>
            <person name="Robertson H.M."/>
            <person name="Bork P."/>
            <person name="Koonin E.V."/>
            <person name="Zdobnov E.M."/>
            <person name="Grigoriev I.V."/>
            <person name="Lynch M."/>
            <person name="Boore J.L."/>
        </authorList>
    </citation>
    <scope>NUCLEOTIDE SEQUENCE [LARGE SCALE GENOMIC DNA]</scope>
</reference>